<dbReference type="Proteomes" id="UP000827986">
    <property type="component" value="Unassembled WGS sequence"/>
</dbReference>
<organism evidence="1 2">
    <name type="scientific">Mauremys mutica</name>
    <name type="common">yellowpond turtle</name>
    <dbReference type="NCBI Taxonomy" id="74926"/>
    <lineage>
        <taxon>Eukaryota</taxon>
        <taxon>Metazoa</taxon>
        <taxon>Chordata</taxon>
        <taxon>Craniata</taxon>
        <taxon>Vertebrata</taxon>
        <taxon>Euteleostomi</taxon>
        <taxon>Archelosauria</taxon>
        <taxon>Testudinata</taxon>
        <taxon>Testudines</taxon>
        <taxon>Cryptodira</taxon>
        <taxon>Durocryptodira</taxon>
        <taxon>Testudinoidea</taxon>
        <taxon>Geoemydidae</taxon>
        <taxon>Geoemydinae</taxon>
        <taxon>Mauremys</taxon>
    </lineage>
</organism>
<gene>
    <name evidence="1" type="ORF">KIL84_004812</name>
</gene>
<evidence type="ECO:0000313" key="1">
    <source>
        <dbReference type="EMBL" id="KAH1183320.1"/>
    </source>
</evidence>
<comment type="caution">
    <text evidence="1">The sequence shown here is derived from an EMBL/GenBank/DDBJ whole genome shotgun (WGS) entry which is preliminary data.</text>
</comment>
<dbReference type="AlphaFoldDB" id="A0A9D3XQE3"/>
<keyword evidence="2" id="KW-1185">Reference proteome</keyword>
<protein>
    <submittedName>
        <fullName evidence="1">Uncharacterized protein</fullName>
    </submittedName>
</protein>
<reference evidence="1" key="1">
    <citation type="submission" date="2021-09" db="EMBL/GenBank/DDBJ databases">
        <title>The genome of Mauremys mutica provides insights into the evolution of semi-aquatic lifestyle.</title>
        <authorList>
            <person name="Gong S."/>
            <person name="Gao Y."/>
        </authorList>
    </citation>
    <scope>NUCLEOTIDE SEQUENCE</scope>
    <source>
        <strain evidence="1">MM-2020</strain>
        <tissue evidence="1">Muscle</tissue>
    </source>
</reference>
<name>A0A9D3XQE3_9SAUR</name>
<evidence type="ECO:0000313" key="2">
    <source>
        <dbReference type="Proteomes" id="UP000827986"/>
    </source>
</evidence>
<accession>A0A9D3XQE3</accession>
<sequence length="125" mass="13448">MFSSAFKAGGEGRIFIKDSDSGRAVNGALSKNQKNPTALPNLNTDSGYKVTDSRVFRCCYIPVGISATVATMEQCSWGPGKPTAPGPARDCRESRLLEPFVKLRVQGLRQALGEARMGQHFGITV</sequence>
<proteinExistence type="predicted"/>
<dbReference type="EMBL" id="JAHDVG010000466">
    <property type="protein sequence ID" value="KAH1183320.1"/>
    <property type="molecule type" value="Genomic_DNA"/>
</dbReference>